<dbReference type="EMBL" id="VJOM01000067">
    <property type="protein sequence ID" value="TSE28200.1"/>
    <property type="molecule type" value="Genomic_DNA"/>
</dbReference>
<accession>A0A554WX92</accession>
<sequence length="70" mass="8347">MSSRPMTYNVRKLIDLKNVRAQLNRVIATERHTRPWLWALWTVAAVESTRLAQWYALTFESEWLSLDKAR</sequence>
<gene>
    <name evidence="1" type="ORF">Ttaiw_02663</name>
</gene>
<organism evidence="1 2">
    <name type="scientific">Tepidimonas taiwanensis</name>
    <dbReference type="NCBI Taxonomy" id="307486"/>
    <lineage>
        <taxon>Bacteria</taxon>
        <taxon>Pseudomonadati</taxon>
        <taxon>Pseudomonadota</taxon>
        <taxon>Betaproteobacteria</taxon>
        <taxon>Burkholderiales</taxon>
        <taxon>Tepidimonas</taxon>
    </lineage>
</organism>
<evidence type="ECO:0000313" key="2">
    <source>
        <dbReference type="Proteomes" id="UP000317763"/>
    </source>
</evidence>
<keyword evidence="2" id="KW-1185">Reference proteome</keyword>
<dbReference type="AlphaFoldDB" id="A0A554WX92"/>
<name>A0A554WX92_9BURK</name>
<dbReference type="Proteomes" id="UP000317763">
    <property type="component" value="Unassembled WGS sequence"/>
</dbReference>
<proteinExistence type="predicted"/>
<reference evidence="1 2" key="1">
    <citation type="submission" date="2019-07" db="EMBL/GenBank/DDBJ databases">
        <title>Tepidimonas taiwanensis I1-1 draft genome.</title>
        <authorList>
            <person name="Da Costa M.S."/>
            <person name="Froufe H.J.C."/>
            <person name="Egas C."/>
            <person name="Albuquerque L."/>
        </authorList>
    </citation>
    <scope>NUCLEOTIDE SEQUENCE [LARGE SCALE GENOMIC DNA]</scope>
    <source>
        <strain evidence="1 2">I1-1</strain>
    </source>
</reference>
<comment type="caution">
    <text evidence="1">The sequence shown here is derived from an EMBL/GenBank/DDBJ whole genome shotgun (WGS) entry which is preliminary data.</text>
</comment>
<evidence type="ECO:0000313" key="1">
    <source>
        <dbReference type="EMBL" id="TSE28200.1"/>
    </source>
</evidence>
<protein>
    <submittedName>
        <fullName evidence="1">Uncharacterized protein</fullName>
    </submittedName>
</protein>